<feature type="non-terminal residue" evidence="1">
    <location>
        <position position="72"/>
    </location>
</feature>
<evidence type="ECO:0000313" key="1">
    <source>
        <dbReference type="EMBL" id="GMT29849.1"/>
    </source>
</evidence>
<name>A0AAV5WGI7_9BILA</name>
<comment type="caution">
    <text evidence="1">The sequence shown here is derived from an EMBL/GenBank/DDBJ whole genome shotgun (WGS) entry which is preliminary data.</text>
</comment>
<organism evidence="1 2">
    <name type="scientific">Pristionchus fissidentatus</name>
    <dbReference type="NCBI Taxonomy" id="1538716"/>
    <lineage>
        <taxon>Eukaryota</taxon>
        <taxon>Metazoa</taxon>
        <taxon>Ecdysozoa</taxon>
        <taxon>Nematoda</taxon>
        <taxon>Chromadorea</taxon>
        <taxon>Rhabditida</taxon>
        <taxon>Rhabditina</taxon>
        <taxon>Diplogasteromorpha</taxon>
        <taxon>Diplogasteroidea</taxon>
        <taxon>Neodiplogasteridae</taxon>
        <taxon>Pristionchus</taxon>
    </lineage>
</organism>
<protein>
    <submittedName>
        <fullName evidence="1">Uncharacterized protein</fullName>
    </submittedName>
</protein>
<sequence length="72" mass="7423">TSILTVSSSTTSSFCVWLCRTDSSAPNLSRSTFGLGLASGSTEIVLSPESTVDALSIIKVTAPSAVAHDMFL</sequence>
<reference evidence="1" key="1">
    <citation type="submission" date="2023-10" db="EMBL/GenBank/DDBJ databases">
        <title>Genome assembly of Pristionchus species.</title>
        <authorList>
            <person name="Yoshida K."/>
            <person name="Sommer R.J."/>
        </authorList>
    </citation>
    <scope>NUCLEOTIDE SEQUENCE</scope>
    <source>
        <strain evidence="1">RS5133</strain>
    </source>
</reference>
<dbReference type="AlphaFoldDB" id="A0AAV5WGI7"/>
<feature type="non-terminal residue" evidence="1">
    <location>
        <position position="1"/>
    </location>
</feature>
<gene>
    <name evidence="1" type="ORF">PFISCL1PPCAC_21146</name>
</gene>
<dbReference type="EMBL" id="BTSY01000005">
    <property type="protein sequence ID" value="GMT29849.1"/>
    <property type="molecule type" value="Genomic_DNA"/>
</dbReference>
<dbReference type="Proteomes" id="UP001432322">
    <property type="component" value="Unassembled WGS sequence"/>
</dbReference>
<evidence type="ECO:0000313" key="2">
    <source>
        <dbReference type="Proteomes" id="UP001432322"/>
    </source>
</evidence>
<accession>A0AAV5WGI7</accession>
<proteinExistence type="predicted"/>
<keyword evidence="2" id="KW-1185">Reference proteome</keyword>